<dbReference type="Pfam" id="PF12833">
    <property type="entry name" value="HTH_18"/>
    <property type="match status" value="1"/>
</dbReference>
<dbReference type="RefSeq" id="WP_201660431.1">
    <property type="nucleotide sequence ID" value="NZ_CP068047.1"/>
</dbReference>
<evidence type="ECO:0000259" key="4">
    <source>
        <dbReference type="PROSITE" id="PS01124"/>
    </source>
</evidence>
<dbReference type="PANTHER" id="PTHR43130">
    <property type="entry name" value="ARAC-FAMILY TRANSCRIPTIONAL REGULATOR"/>
    <property type="match status" value="1"/>
</dbReference>
<evidence type="ECO:0000256" key="3">
    <source>
        <dbReference type="ARBA" id="ARBA00023163"/>
    </source>
</evidence>
<feature type="domain" description="HTH araC/xylS-type" evidence="4">
    <location>
        <begin position="216"/>
        <end position="314"/>
    </location>
</feature>
<organism evidence="5 6">
    <name type="scientific">Devosia oryziradicis</name>
    <dbReference type="NCBI Taxonomy" id="2801335"/>
    <lineage>
        <taxon>Bacteria</taxon>
        <taxon>Pseudomonadati</taxon>
        <taxon>Pseudomonadota</taxon>
        <taxon>Alphaproteobacteria</taxon>
        <taxon>Hyphomicrobiales</taxon>
        <taxon>Devosiaceae</taxon>
        <taxon>Devosia</taxon>
    </lineage>
</organism>
<reference evidence="5 6" key="1">
    <citation type="submission" date="2021-01" db="EMBL/GenBank/DDBJ databases">
        <title>Genome seq and assembly of Devosia sp. G19.</title>
        <authorList>
            <person name="Chhetri G."/>
        </authorList>
    </citation>
    <scope>NUCLEOTIDE SEQUENCE [LARGE SCALE GENOMIC DNA]</scope>
    <source>
        <strain evidence="5 6">G19</strain>
    </source>
</reference>
<keyword evidence="6" id="KW-1185">Reference proteome</keyword>
<keyword evidence="3" id="KW-0804">Transcription</keyword>
<gene>
    <name evidence="5" type="ORF">JI749_05510</name>
</gene>
<dbReference type="Pfam" id="PF01965">
    <property type="entry name" value="DJ-1_PfpI"/>
    <property type="match status" value="1"/>
</dbReference>
<dbReference type="Gene3D" id="1.10.10.60">
    <property type="entry name" value="Homeodomain-like"/>
    <property type="match status" value="1"/>
</dbReference>
<dbReference type="InterPro" id="IPR052158">
    <property type="entry name" value="INH-QAR"/>
</dbReference>
<dbReference type="InterPro" id="IPR018062">
    <property type="entry name" value="HTH_AraC-typ_CS"/>
</dbReference>
<dbReference type="SUPFAM" id="SSF46689">
    <property type="entry name" value="Homeodomain-like"/>
    <property type="match status" value="2"/>
</dbReference>
<keyword evidence="2" id="KW-0238">DNA-binding</keyword>
<sequence length="320" mass="34602">MASLLVATLAFPGISAFHLSIPCTVFGEDRTKLGLPRFDFRVCGEQQGAIRTSAGLSVLLEHDLSVAERADILVVPSWRAAATRPDPALVETVRRAEARGATIIGLCLGAFVLAESGVLDGRSATTHWAATELLASRYSRIDVQPNVLYVDEGRIITSAGVAAGLDCCLHIVRRDYGAEIAARLARTLVVAPHRQGGQAQFLERPLPQSQTDARLAAAIEAVRRNASAPHDLDSVAALAQMSRRTFTRRFHAATGASFSQWLLEERLTLARRLLETTHHGIDAVAMQAGFANAVSLRQHFAARLGTTPMRYRREFSTSAG</sequence>
<dbReference type="Proteomes" id="UP000595460">
    <property type="component" value="Chromosome"/>
</dbReference>
<evidence type="ECO:0000256" key="1">
    <source>
        <dbReference type="ARBA" id="ARBA00023015"/>
    </source>
</evidence>
<dbReference type="PANTHER" id="PTHR43130:SF3">
    <property type="entry name" value="HTH-TYPE TRANSCRIPTIONAL REGULATOR RV1931C"/>
    <property type="match status" value="1"/>
</dbReference>
<evidence type="ECO:0000256" key="2">
    <source>
        <dbReference type="ARBA" id="ARBA00023125"/>
    </source>
</evidence>
<dbReference type="CDD" id="cd03137">
    <property type="entry name" value="GATase1_AraC_1"/>
    <property type="match status" value="1"/>
</dbReference>
<dbReference type="PROSITE" id="PS01124">
    <property type="entry name" value="HTH_ARAC_FAMILY_2"/>
    <property type="match status" value="1"/>
</dbReference>
<proteinExistence type="predicted"/>
<dbReference type="SUPFAM" id="SSF52317">
    <property type="entry name" value="Class I glutamine amidotransferase-like"/>
    <property type="match status" value="1"/>
</dbReference>
<dbReference type="InterPro" id="IPR009057">
    <property type="entry name" value="Homeodomain-like_sf"/>
</dbReference>
<dbReference type="EMBL" id="CP068047">
    <property type="protein sequence ID" value="QQR37074.1"/>
    <property type="molecule type" value="Genomic_DNA"/>
</dbReference>
<keyword evidence="1" id="KW-0805">Transcription regulation</keyword>
<dbReference type="InterPro" id="IPR002818">
    <property type="entry name" value="DJ-1/PfpI"/>
</dbReference>
<dbReference type="PROSITE" id="PS00041">
    <property type="entry name" value="HTH_ARAC_FAMILY_1"/>
    <property type="match status" value="1"/>
</dbReference>
<accession>A0ABX7C1E7</accession>
<dbReference type="SMART" id="SM00342">
    <property type="entry name" value="HTH_ARAC"/>
    <property type="match status" value="1"/>
</dbReference>
<evidence type="ECO:0000313" key="5">
    <source>
        <dbReference type="EMBL" id="QQR37074.1"/>
    </source>
</evidence>
<name>A0ABX7C1E7_9HYPH</name>
<evidence type="ECO:0000313" key="6">
    <source>
        <dbReference type="Proteomes" id="UP000595460"/>
    </source>
</evidence>
<dbReference type="InterPro" id="IPR018060">
    <property type="entry name" value="HTH_AraC"/>
</dbReference>
<dbReference type="Gene3D" id="3.40.50.880">
    <property type="match status" value="1"/>
</dbReference>
<protein>
    <submittedName>
        <fullName evidence="5">Helix-turn-helix domain-containing protein</fullName>
    </submittedName>
</protein>
<dbReference type="InterPro" id="IPR029062">
    <property type="entry name" value="Class_I_gatase-like"/>
</dbReference>